<dbReference type="EMBL" id="CM010720">
    <property type="protein sequence ID" value="RZC64616.1"/>
    <property type="molecule type" value="Genomic_DNA"/>
</dbReference>
<dbReference type="STRING" id="3469.A0A4Y7JVK9"/>
<dbReference type="PANTHER" id="PTHR31642:SF310">
    <property type="entry name" value="FATTY ALCOHOL:CAFFEOYL-COA ACYLTRANSFERASE"/>
    <property type="match status" value="1"/>
</dbReference>
<dbReference type="AlphaFoldDB" id="A0A4Y7JVK9"/>
<name>A0A4Y7JVK9_PAPSO</name>
<sequence length="396" mass="44647">MYPNQVILPGPSPTPQDLILDLPEVPDSPTTEVVTDLLTPTEEVLVVEQVMVPPTHPMITRSHLGEGALFVEAEANITLDEIGDFSTPDPDTYEKLVYILDQKNILQNPLYLAQWNGVSEWGEVTRGLPLTNPPFLDRTLLKARNPPKVEFTHGHEDIVDISNTKATFEQEMLIYKSFVFDPEILQQLKKKAMGDGVLKRCTSFEVLTALMWRVRTQSLRLHPDQQVRLYFPVDARSILDPKLPKDYFGNAITNMSCQCSASEMLDSPLSSTIEKIQRSIKMVTDDYVKSTIDFLEDPKSFQHHSSTTYLSSWSSLRLSSIDFGWGEPFFAGPTKLTLVIENPTKLIVVVWVLFLSHGKDNKGINLILGLPASSMKIFEALIEMQTKFKKPLSARL</sequence>
<dbReference type="Gramene" id="RZC64616">
    <property type="protein sequence ID" value="RZC64616"/>
    <property type="gene ID" value="C5167_008307"/>
</dbReference>
<organism evidence="3 4">
    <name type="scientific">Papaver somniferum</name>
    <name type="common">Opium poppy</name>
    <dbReference type="NCBI Taxonomy" id="3469"/>
    <lineage>
        <taxon>Eukaryota</taxon>
        <taxon>Viridiplantae</taxon>
        <taxon>Streptophyta</taxon>
        <taxon>Embryophyta</taxon>
        <taxon>Tracheophyta</taxon>
        <taxon>Spermatophyta</taxon>
        <taxon>Magnoliopsida</taxon>
        <taxon>Ranunculales</taxon>
        <taxon>Papaveraceae</taxon>
        <taxon>Papaveroideae</taxon>
        <taxon>Papaver</taxon>
    </lineage>
</organism>
<dbReference type="Gene3D" id="3.30.559.10">
    <property type="entry name" value="Chloramphenicol acetyltransferase-like domain"/>
    <property type="match status" value="2"/>
</dbReference>
<dbReference type="InterPro" id="IPR023213">
    <property type="entry name" value="CAT-like_dom_sf"/>
</dbReference>
<gene>
    <name evidence="3" type="ORF">C5167_008307</name>
</gene>
<comment type="similarity">
    <text evidence="1">Belongs to the plant acyltransferase family.</text>
</comment>
<accession>A0A4Y7JVK9</accession>
<evidence type="ECO:0000256" key="2">
    <source>
        <dbReference type="ARBA" id="ARBA00022679"/>
    </source>
</evidence>
<protein>
    <submittedName>
        <fullName evidence="3">Uncharacterized protein</fullName>
    </submittedName>
</protein>
<keyword evidence="4" id="KW-1185">Reference proteome</keyword>
<dbReference type="PANTHER" id="PTHR31642">
    <property type="entry name" value="TRICHOTHECENE 3-O-ACETYLTRANSFERASE"/>
    <property type="match status" value="1"/>
</dbReference>
<dbReference type="Proteomes" id="UP000316621">
    <property type="component" value="Chromosome 6"/>
</dbReference>
<dbReference type="InterPro" id="IPR050317">
    <property type="entry name" value="Plant_Fungal_Acyltransferase"/>
</dbReference>
<reference evidence="3 4" key="1">
    <citation type="journal article" date="2018" name="Science">
        <title>The opium poppy genome and morphinan production.</title>
        <authorList>
            <person name="Guo L."/>
            <person name="Winzer T."/>
            <person name="Yang X."/>
            <person name="Li Y."/>
            <person name="Ning Z."/>
            <person name="He Z."/>
            <person name="Teodor R."/>
            <person name="Lu Y."/>
            <person name="Bowser T.A."/>
            <person name="Graham I.A."/>
            <person name="Ye K."/>
        </authorList>
    </citation>
    <scope>NUCLEOTIDE SEQUENCE [LARGE SCALE GENOMIC DNA]</scope>
    <source>
        <strain evidence="4">cv. HN1</strain>
        <tissue evidence="3">Leaves</tissue>
    </source>
</reference>
<evidence type="ECO:0000313" key="4">
    <source>
        <dbReference type="Proteomes" id="UP000316621"/>
    </source>
</evidence>
<evidence type="ECO:0000256" key="1">
    <source>
        <dbReference type="ARBA" id="ARBA00009861"/>
    </source>
</evidence>
<proteinExistence type="inferred from homology"/>
<evidence type="ECO:0000313" key="3">
    <source>
        <dbReference type="EMBL" id="RZC64616.1"/>
    </source>
</evidence>
<keyword evidence="2" id="KW-0808">Transferase</keyword>
<dbReference type="GO" id="GO:0016747">
    <property type="term" value="F:acyltransferase activity, transferring groups other than amino-acyl groups"/>
    <property type="evidence" value="ECO:0007669"/>
    <property type="project" value="TreeGrafter"/>
</dbReference>
<dbReference type="OMA" id="THGHEDI"/>
<dbReference type="Pfam" id="PF02458">
    <property type="entry name" value="Transferase"/>
    <property type="match status" value="1"/>
</dbReference>